<feature type="region of interest" description="Disordered" evidence="2">
    <location>
        <begin position="184"/>
        <end position="216"/>
    </location>
</feature>
<gene>
    <name evidence="4" type="ORF">fugu_007781</name>
</gene>
<dbReference type="Pfam" id="PF19016">
    <property type="entry name" value="DUF5745"/>
    <property type="match status" value="1"/>
</dbReference>
<dbReference type="Proteomes" id="UP000516260">
    <property type="component" value="Chromosome 8"/>
</dbReference>
<dbReference type="PANTHER" id="PTHR22545">
    <property type="entry name" value="CENTROSOMAL PROTEIN OF 95 KDA"/>
    <property type="match status" value="1"/>
</dbReference>
<feature type="domain" description="DUF5745" evidence="3">
    <location>
        <begin position="60"/>
        <end position="118"/>
    </location>
</feature>
<feature type="region of interest" description="Disordered" evidence="2">
    <location>
        <begin position="300"/>
        <end position="327"/>
    </location>
</feature>
<feature type="region of interest" description="Disordered" evidence="2">
    <location>
        <begin position="233"/>
        <end position="273"/>
    </location>
</feature>
<name>A0A4Z2B3Q7_9TELE</name>
<protein>
    <recommendedName>
        <fullName evidence="3">DUF5745 domain-containing protein</fullName>
    </recommendedName>
</protein>
<keyword evidence="1" id="KW-0175">Coiled coil</keyword>
<feature type="coiled-coil region" evidence="1">
    <location>
        <begin position="588"/>
        <end position="677"/>
    </location>
</feature>
<dbReference type="GO" id="GO:0000922">
    <property type="term" value="C:spindle pole"/>
    <property type="evidence" value="ECO:0007669"/>
    <property type="project" value="InterPro"/>
</dbReference>
<evidence type="ECO:0000313" key="4">
    <source>
        <dbReference type="EMBL" id="TNM85510.1"/>
    </source>
</evidence>
<evidence type="ECO:0000259" key="3">
    <source>
        <dbReference type="Pfam" id="PF19016"/>
    </source>
</evidence>
<feature type="region of interest" description="Disordered" evidence="2">
    <location>
        <begin position="411"/>
        <end position="450"/>
    </location>
</feature>
<comment type="caution">
    <text evidence="4">The sequence shown here is derived from an EMBL/GenBank/DDBJ whole genome shotgun (WGS) entry which is preliminary data.</text>
</comment>
<evidence type="ECO:0000313" key="5">
    <source>
        <dbReference type="Proteomes" id="UP000516260"/>
    </source>
</evidence>
<dbReference type="AlphaFoldDB" id="A0A4Z2B3Q7"/>
<dbReference type="InterPro" id="IPR026619">
    <property type="entry name" value="CEP95"/>
</dbReference>
<feature type="compositionally biased region" description="Polar residues" evidence="2">
    <location>
        <begin position="417"/>
        <end position="435"/>
    </location>
</feature>
<proteinExistence type="predicted"/>
<dbReference type="EMBL" id="SWLE01000021">
    <property type="protein sequence ID" value="TNM85510.1"/>
    <property type="molecule type" value="Genomic_DNA"/>
</dbReference>
<keyword evidence="5" id="KW-1185">Reference proteome</keyword>
<evidence type="ECO:0000256" key="2">
    <source>
        <dbReference type="SAM" id="MobiDB-lite"/>
    </source>
</evidence>
<dbReference type="GO" id="GO:0005813">
    <property type="term" value="C:centrosome"/>
    <property type="evidence" value="ECO:0007669"/>
    <property type="project" value="InterPro"/>
</dbReference>
<reference evidence="4 5" key="1">
    <citation type="submission" date="2019-04" db="EMBL/GenBank/DDBJ databases">
        <title>The sequence and de novo assembly of Takifugu bimaculatus genome using PacBio and Hi-C technologies.</title>
        <authorList>
            <person name="Xu P."/>
            <person name="Liu B."/>
            <person name="Zhou Z."/>
        </authorList>
    </citation>
    <scope>NUCLEOTIDE SEQUENCE [LARGE SCALE GENOMIC DNA]</scope>
    <source>
        <strain evidence="4">TB-2018</strain>
        <tissue evidence="4">Muscle</tissue>
    </source>
</reference>
<evidence type="ECO:0000256" key="1">
    <source>
        <dbReference type="SAM" id="Coils"/>
    </source>
</evidence>
<organism evidence="4 5">
    <name type="scientific">Takifugu bimaculatus</name>
    <dbReference type="NCBI Taxonomy" id="433685"/>
    <lineage>
        <taxon>Eukaryota</taxon>
        <taxon>Metazoa</taxon>
        <taxon>Chordata</taxon>
        <taxon>Craniata</taxon>
        <taxon>Vertebrata</taxon>
        <taxon>Euteleostomi</taxon>
        <taxon>Actinopterygii</taxon>
        <taxon>Neopterygii</taxon>
        <taxon>Teleostei</taxon>
        <taxon>Neoteleostei</taxon>
        <taxon>Acanthomorphata</taxon>
        <taxon>Eupercaria</taxon>
        <taxon>Tetraodontiformes</taxon>
        <taxon>Tetradontoidea</taxon>
        <taxon>Tetraodontidae</taxon>
        <taxon>Takifugu</taxon>
    </lineage>
</organism>
<accession>A0A4Z2B3Q7</accession>
<feature type="compositionally biased region" description="Basic and acidic residues" evidence="2">
    <location>
        <begin position="262"/>
        <end position="273"/>
    </location>
</feature>
<dbReference type="InterPro" id="IPR044039">
    <property type="entry name" value="DUF5745"/>
</dbReference>
<feature type="compositionally biased region" description="Acidic residues" evidence="2">
    <location>
        <begin position="243"/>
        <end position="256"/>
    </location>
</feature>
<dbReference type="PANTHER" id="PTHR22545:SF0">
    <property type="entry name" value="CENTROSOMAL PROTEIN OF 95 KDA"/>
    <property type="match status" value="1"/>
</dbReference>
<sequence>MTPAVTGRTPLTFLFSADWIDVANNLLRQCHTNPRVRKLTDCDADVFIALYENILGEKVPDYIAAAGSQEDDIHNVQSVIDSLSLDYLQISLSHITGENVIRGDKDSIKNLLEIFDGLLEYLKEEMIEESQNDGIAAVRNSTATEEPEQSSSSIGEWSHYLTSRLRPYDGPQTESPLTAIALQAPNQSDGPPVGDRPSQGHTGECATEPTNGGPRRVLFHTQPDVLYLTLQDGRPATSLSPPDVEDDEDVLPEDGVEGSLSDQRRKNKQAEKELHHISEKLSHRLEELDQMLKRVLVESGETGEDDQGSHHSGSLTEGHGTPRQHAGTHNLTVVGQHNSFQIKHQKHEVIYFPARTLKVFLLFNNLRTFQLFQHQQNRTYEESKRGQDEDQADVDEARLKAQEAERQYREAILRDVSQVNTPSRGRTTPQHTPPSSGRRRHEIRRPPSMKVNENELLPALLEELPHLHISPHSLGRMWEQQMQQAHRLRAAASPSSRRGGKLGSQLQEAQRKHDLLVEHLHKDQEHKRRLREFKERIQQQKMTQSRLREHRQQTARAKKYYDDYHVQHRARLMRMRTKEEKMFRQLFEESLELQKVRLREQRAYAREQRQEQQRRYQDHVTSMENYYKDQFSILAEKLAQERQEVQVRKKAQEKVLLRMKRELRSRMEHEIEELQKIISHNDEDNFIQDLEVQRLRNRMQMASFQFNTSYLQ</sequence>